<evidence type="ECO:0000313" key="2">
    <source>
        <dbReference type="EMBL" id="KAJ4407068.1"/>
    </source>
</evidence>
<protein>
    <submittedName>
        <fullName evidence="2">Uncharacterized protein</fullName>
    </submittedName>
</protein>
<dbReference type="AlphaFoldDB" id="A0A9W9D9J1"/>
<reference evidence="2" key="1">
    <citation type="submission" date="2022-10" db="EMBL/GenBank/DDBJ databases">
        <title>Tapping the CABI collections for fungal endophytes: first genome assemblies for Collariella, Neodidymelliopsis, Ascochyta clinopodiicola, Didymella pomorum, Didymosphaeria variabile, Neocosmospora piperis and Neocucurbitaria cava.</title>
        <authorList>
            <person name="Hill R."/>
        </authorList>
    </citation>
    <scope>NUCLEOTIDE SEQUENCE</scope>
    <source>
        <strain evidence="2">IMI 355091</strain>
    </source>
</reference>
<feature type="compositionally biased region" description="Polar residues" evidence="1">
    <location>
        <begin position="130"/>
        <end position="144"/>
    </location>
</feature>
<proteinExistence type="predicted"/>
<feature type="compositionally biased region" description="Basic and acidic residues" evidence="1">
    <location>
        <begin position="105"/>
        <end position="125"/>
    </location>
</feature>
<feature type="compositionally biased region" description="Basic and acidic residues" evidence="1">
    <location>
        <begin position="12"/>
        <end position="21"/>
    </location>
</feature>
<dbReference type="Proteomes" id="UP001140510">
    <property type="component" value="Unassembled WGS sequence"/>
</dbReference>
<dbReference type="EMBL" id="JAPEVA010000023">
    <property type="protein sequence ID" value="KAJ4407068.1"/>
    <property type="molecule type" value="Genomic_DNA"/>
</dbReference>
<accession>A0A9W9D9J1</accession>
<evidence type="ECO:0000256" key="1">
    <source>
        <dbReference type="SAM" id="MobiDB-lite"/>
    </source>
</evidence>
<gene>
    <name evidence="2" type="ORF">N0V91_004235</name>
</gene>
<feature type="compositionally biased region" description="Polar residues" evidence="1">
    <location>
        <begin position="1"/>
        <end position="11"/>
    </location>
</feature>
<name>A0A9W9D9J1_9PLEO</name>
<feature type="region of interest" description="Disordered" evidence="1">
    <location>
        <begin position="1"/>
        <end position="21"/>
    </location>
</feature>
<sequence length="153" mass="16929">MADDLTQAQSQEKAKECRAQKENIVFNEPPLFAVPSTPPSTILLITHSRTQSPTALPRQYIEEGAPTLFALPNTSLDKSFEEFTRTTPTTNYAQDFPALPPNSMLEKRKDTSVNESKRSNKDVEGLARSLSKNGTKKGQTGSKTATKRDSKTR</sequence>
<feature type="region of interest" description="Disordered" evidence="1">
    <location>
        <begin position="84"/>
        <end position="153"/>
    </location>
</feature>
<organism evidence="2 3">
    <name type="scientific">Didymella pomorum</name>
    <dbReference type="NCBI Taxonomy" id="749634"/>
    <lineage>
        <taxon>Eukaryota</taxon>
        <taxon>Fungi</taxon>
        <taxon>Dikarya</taxon>
        <taxon>Ascomycota</taxon>
        <taxon>Pezizomycotina</taxon>
        <taxon>Dothideomycetes</taxon>
        <taxon>Pleosporomycetidae</taxon>
        <taxon>Pleosporales</taxon>
        <taxon>Pleosporineae</taxon>
        <taxon>Didymellaceae</taxon>
        <taxon>Didymella</taxon>
    </lineage>
</organism>
<keyword evidence="3" id="KW-1185">Reference proteome</keyword>
<comment type="caution">
    <text evidence="2">The sequence shown here is derived from an EMBL/GenBank/DDBJ whole genome shotgun (WGS) entry which is preliminary data.</text>
</comment>
<evidence type="ECO:0000313" key="3">
    <source>
        <dbReference type="Proteomes" id="UP001140510"/>
    </source>
</evidence>
<dbReference type="OrthoDB" id="3801243at2759"/>